<sequence>MSRQGKRRSYGEIPHQHENDVDDLLVASEAVQSTWVQTKSDSEDVAAESTDVSITSDNGQSKCDDDDGDVNESGDISGVAGNEVALGEDEVCDVKDIDPANSTNQRNGTDTEKDSDFQQPQSTSQDLGEEDDESDIDLSQDVVEDDEHHTSVKSTPRTHNEIDPFRCPTDQLRQLNVSVDHNAIGSLQKGCDGSIILDEEIKTNLRLSGTLRTYLPEHRTVVVDSFIPFPLKSKNSCEVSSPLDEGSLLVILTMEKSHGDQPNDLLPIETLAAELEPCQVHILGPIMEVFGPVSRPLYAIRLPDATRASTGTKEEKKSTVIDEDEKDLNEIEISENEVEEPKDIESAVTRDKDDNQTPVDQWAQDGKLCKLLKCHPNVAIFCLMNHAKLIDTDQVIRVSGKGCDASNIYDEEPGANEPQYFSDDEQERQSKRRNNKAKSSNRASAQQRDRQLNQGQGGRGRGGRGSGRGRGRGLDGNRSMLGRDYPQQHNQHWRPQHTQIHGHPTNQSQYLPPRGQQQYLPPQGQYQPQGQHHQSQGQYQSGIQHQQYQHQYQPGMQQHCQNQYQHEMQQQYQNPYQHGLQQQQQHSQHQYGMQSQHQPQHPQDQQQQQGDTVSKQLNNKNFFLQMYEIYYPAQSASYSSPNRKPLNIRPPTGSAGGVLLF</sequence>
<dbReference type="EMBL" id="AGNL01003764">
    <property type="protein sequence ID" value="EJK74345.1"/>
    <property type="molecule type" value="Genomic_DNA"/>
</dbReference>
<evidence type="ECO:0000256" key="5">
    <source>
        <dbReference type="ARBA" id="ARBA00023242"/>
    </source>
</evidence>
<feature type="region of interest" description="Disordered" evidence="6">
    <location>
        <begin position="406"/>
        <end position="612"/>
    </location>
</feature>
<keyword evidence="2" id="KW-0690">Ribosome biogenesis</keyword>
<dbReference type="OMA" id="KEGHECT"/>
<feature type="compositionally biased region" description="Polar residues" evidence="6">
    <location>
        <begin position="30"/>
        <end position="39"/>
    </location>
</feature>
<dbReference type="OrthoDB" id="49348at2759"/>
<dbReference type="InterPro" id="IPR038664">
    <property type="entry name" value="Gar1/Naf1_Cbf5-bd_sf"/>
</dbReference>
<feature type="region of interest" description="Disordered" evidence="6">
    <location>
        <begin position="637"/>
        <end position="661"/>
    </location>
</feature>
<evidence type="ECO:0000256" key="2">
    <source>
        <dbReference type="ARBA" id="ARBA00022517"/>
    </source>
</evidence>
<reference evidence="7 8" key="1">
    <citation type="journal article" date="2012" name="Genome Biol.">
        <title>Genome and low-iron response of an oceanic diatom adapted to chronic iron limitation.</title>
        <authorList>
            <person name="Lommer M."/>
            <person name="Specht M."/>
            <person name="Roy A.S."/>
            <person name="Kraemer L."/>
            <person name="Andreson R."/>
            <person name="Gutowska M.A."/>
            <person name="Wolf J."/>
            <person name="Bergner S.V."/>
            <person name="Schilhabel M.B."/>
            <person name="Klostermeier U.C."/>
            <person name="Beiko R.G."/>
            <person name="Rosenstiel P."/>
            <person name="Hippler M."/>
            <person name="Laroche J."/>
        </authorList>
    </citation>
    <scope>NUCLEOTIDE SEQUENCE [LARGE SCALE GENOMIC DNA]</scope>
    <source>
        <strain evidence="7 8">CCMP1005</strain>
    </source>
</reference>
<accession>K0T9Z7</accession>
<dbReference type="Proteomes" id="UP000266841">
    <property type="component" value="Unassembled WGS sequence"/>
</dbReference>
<dbReference type="GO" id="GO:0006364">
    <property type="term" value="P:rRNA processing"/>
    <property type="evidence" value="ECO:0007669"/>
    <property type="project" value="UniProtKB-KW"/>
</dbReference>
<feature type="compositionally biased region" description="Acidic residues" evidence="6">
    <location>
        <begin position="127"/>
        <end position="145"/>
    </location>
</feature>
<keyword evidence="3" id="KW-0698">rRNA processing</keyword>
<feature type="compositionally biased region" description="Polar residues" evidence="6">
    <location>
        <begin position="117"/>
        <end position="126"/>
    </location>
</feature>
<dbReference type="GO" id="GO:0005634">
    <property type="term" value="C:nucleus"/>
    <property type="evidence" value="ECO:0007669"/>
    <property type="project" value="UniProtKB-SubCell"/>
</dbReference>
<dbReference type="PANTHER" id="PTHR31633">
    <property type="entry name" value="H/ACA RIBONUCLEOPROTEIN COMPLEX NON-CORE SUBUNIT NAF1"/>
    <property type="match status" value="1"/>
</dbReference>
<feature type="region of interest" description="Disordered" evidence="6">
    <location>
        <begin position="332"/>
        <end position="359"/>
    </location>
</feature>
<organism evidence="7 8">
    <name type="scientific">Thalassiosira oceanica</name>
    <name type="common">Marine diatom</name>
    <dbReference type="NCBI Taxonomy" id="159749"/>
    <lineage>
        <taxon>Eukaryota</taxon>
        <taxon>Sar</taxon>
        <taxon>Stramenopiles</taxon>
        <taxon>Ochrophyta</taxon>
        <taxon>Bacillariophyta</taxon>
        <taxon>Coscinodiscophyceae</taxon>
        <taxon>Thalassiosirophycidae</taxon>
        <taxon>Thalassiosirales</taxon>
        <taxon>Thalassiosiraceae</taxon>
        <taxon>Thalassiosira</taxon>
    </lineage>
</organism>
<evidence type="ECO:0000313" key="8">
    <source>
        <dbReference type="Proteomes" id="UP000266841"/>
    </source>
</evidence>
<evidence type="ECO:0000256" key="6">
    <source>
        <dbReference type="SAM" id="MobiDB-lite"/>
    </source>
</evidence>
<protein>
    <submittedName>
        <fullName evidence="7">Uncharacterized protein</fullName>
    </submittedName>
</protein>
<dbReference type="PANTHER" id="PTHR31633:SF1">
    <property type="entry name" value="H_ACA RIBONUCLEOPROTEIN COMPLEX NON-CORE SUBUNIT NAF1"/>
    <property type="match status" value="1"/>
</dbReference>
<dbReference type="AlphaFoldDB" id="K0T9Z7"/>
<dbReference type="GO" id="GO:0000493">
    <property type="term" value="P:box H/ACA snoRNP assembly"/>
    <property type="evidence" value="ECO:0007669"/>
    <property type="project" value="InterPro"/>
</dbReference>
<feature type="compositionally biased region" description="Polar residues" evidence="6">
    <location>
        <begin position="50"/>
        <end position="61"/>
    </location>
</feature>
<evidence type="ECO:0000256" key="1">
    <source>
        <dbReference type="ARBA" id="ARBA00004123"/>
    </source>
</evidence>
<feature type="compositionally biased region" description="Basic and acidic residues" evidence="6">
    <location>
        <begin position="339"/>
        <end position="355"/>
    </location>
</feature>
<gene>
    <name evidence="7" type="ORF">THAOC_03982</name>
</gene>
<keyword evidence="4" id="KW-0694">RNA-binding</keyword>
<keyword evidence="8" id="KW-1185">Reference proteome</keyword>
<dbReference type="eggNOG" id="ENOG502SG8U">
    <property type="taxonomic scope" value="Eukaryota"/>
</dbReference>
<comment type="caution">
    <text evidence="7">The sequence shown here is derived from an EMBL/GenBank/DDBJ whole genome shotgun (WGS) entry which is preliminary data.</text>
</comment>
<comment type="subcellular location">
    <subcellularLocation>
        <location evidence="1">Nucleus</location>
    </subcellularLocation>
</comment>
<dbReference type="InterPro" id="IPR040309">
    <property type="entry name" value="Naf1"/>
</dbReference>
<evidence type="ECO:0000313" key="7">
    <source>
        <dbReference type="EMBL" id="EJK74345.1"/>
    </source>
</evidence>
<name>K0T9Z7_THAOC</name>
<keyword evidence="5" id="KW-0539">Nucleus</keyword>
<proteinExistence type="predicted"/>
<feature type="region of interest" description="Disordered" evidence="6">
    <location>
        <begin position="1"/>
        <end position="165"/>
    </location>
</feature>
<dbReference type="GO" id="GO:0005732">
    <property type="term" value="C:sno(s)RNA-containing ribonucleoprotein complex"/>
    <property type="evidence" value="ECO:0007669"/>
    <property type="project" value="InterPro"/>
</dbReference>
<feature type="compositionally biased region" description="Polar residues" evidence="6">
    <location>
        <begin position="496"/>
        <end position="508"/>
    </location>
</feature>
<evidence type="ECO:0000256" key="3">
    <source>
        <dbReference type="ARBA" id="ARBA00022552"/>
    </source>
</evidence>
<feature type="compositionally biased region" description="Low complexity" evidence="6">
    <location>
        <begin position="509"/>
        <end position="609"/>
    </location>
</feature>
<dbReference type="Gene3D" id="2.40.10.230">
    <property type="entry name" value="Probable tRNA pseudouridine synthase domain"/>
    <property type="match status" value="1"/>
</dbReference>
<evidence type="ECO:0000256" key="4">
    <source>
        <dbReference type="ARBA" id="ARBA00022884"/>
    </source>
</evidence>
<feature type="compositionally biased region" description="Gly residues" evidence="6">
    <location>
        <begin position="455"/>
        <end position="468"/>
    </location>
</feature>
<dbReference type="GO" id="GO:0003723">
    <property type="term" value="F:RNA binding"/>
    <property type="evidence" value="ECO:0007669"/>
    <property type="project" value="UniProtKB-KW"/>
</dbReference>